<feature type="compositionally biased region" description="Basic and acidic residues" evidence="1">
    <location>
        <begin position="370"/>
        <end position="398"/>
    </location>
</feature>
<evidence type="ECO:0000256" key="2">
    <source>
        <dbReference type="SAM" id="SignalP"/>
    </source>
</evidence>
<feature type="region of interest" description="Disordered" evidence="1">
    <location>
        <begin position="75"/>
        <end position="95"/>
    </location>
</feature>
<feature type="compositionally biased region" description="Basic and acidic residues" evidence="1">
    <location>
        <begin position="519"/>
        <end position="535"/>
    </location>
</feature>
<feature type="region of interest" description="Disordered" evidence="1">
    <location>
        <begin position="276"/>
        <end position="298"/>
    </location>
</feature>
<feature type="region of interest" description="Disordered" evidence="1">
    <location>
        <begin position="335"/>
        <end position="357"/>
    </location>
</feature>
<sequence length="737" mass="82014">MKWLIPAATLLLSVESNASLSSSHACFAPNSRPFGVPMKQKHSSTFQIMEPREKSINVMNRDNTSLSMGIRSMLGLGKKTKDDDDKEKSENPQDIKKALEAIKADLEAVEEEESKKPKRKGISIMGRTSSTNDSKKKSNGLLDRKKDDEASEKVRPSSDGSYGETVRDRINRVKQGQMTEEEKAAFLNAALTSSPKGTPIKPQKKSESSKAPPKNLPQEALWNTIGKTSYSKRDEKGGGSAYSRLPDKDDEAKREYLEMITNPDRFKSYAAMGGRRASSASANSVASSTSTPSVEERNEVVNNLGMLDAPIGTEIDADMAAKLEAAAHAKEIKDAEARAKKEEEERIFEEKRREDQRKRIQEIRKEAEAKLAAERTEQQKVLNSEREKREAEKKRLEDLQAAQDEYWKKKLEEEKEQKERTMSVQEKARFAEQRQQEKAAELAAAARKAAKQAEIEMLREEEAAREDPHEAHILEEAAEDDLHAREENADIMERASAMASHTVPQPRSPDVSADSFVEEQQKKKDALNELRKSQSERLASLNSPLPSISENPKVESKPIQSSEPKKPVGIMPSLNLGNLMMKKQQTDDVKPAEESTDSATKTDSEPRLNLADLTMAKKPVTPKREPVAPPETDTKIPSLAEMTMLKNDQTKKVKSPPPASAPSGSSPIRQSIPIAPEDDEEEDDFFEYTRNGGNSGMSIKDIMTRQGADDSADSTSKSDAAKQQSKMWGIDIDKFMD</sequence>
<feature type="compositionally biased region" description="Basic and acidic residues" evidence="1">
    <location>
        <begin position="79"/>
        <end position="95"/>
    </location>
</feature>
<comment type="caution">
    <text evidence="3">The sequence shown here is derived from an EMBL/GenBank/DDBJ whole genome shotgun (WGS) entry which is preliminary data.</text>
</comment>
<dbReference type="EMBL" id="BLLK01000062">
    <property type="protein sequence ID" value="GFH59253.1"/>
    <property type="molecule type" value="Genomic_DNA"/>
</dbReference>
<keyword evidence="4" id="KW-1185">Reference proteome</keyword>
<evidence type="ECO:0000256" key="1">
    <source>
        <dbReference type="SAM" id="MobiDB-lite"/>
    </source>
</evidence>
<feature type="compositionally biased region" description="Basic and acidic residues" evidence="1">
    <location>
        <begin position="142"/>
        <end position="156"/>
    </location>
</feature>
<feature type="region of interest" description="Disordered" evidence="1">
    <location>
        <begin position="107"/>
        <end position="249"/>
    </location>
</feature>
<dbReference type="Proteomes" id="UP001054902">
    <property type="component" value="Unassembled WGS sequence"/>
</dbReference>
<feature type="compositionally biased region" description="Low complexity" evidence="1">
    <location>
        <begin position="713"/>
        <end position="722"/>
    </location>
</feature>
<proteinExistence type="predicted"/>
<feature type="region of interest" description="Disordered" evidence="1">
    <location>
        <begin position="370"/>
        <end position="402"/>
    </location>
</feature>
<feature type="compositionally biased region" description="Acidic residues" evidence="1">
    <location>
        <begin position="676"/>
        <end position="686"/>
    </location>
</feature>
<feature type="region of interest" description="Disordered" evidence="1">
    <location>
        <begin position="414"/>
        <end position="437"/>
    </location>
</feature>
<feature type="chain" id="PRO_5042252930" evidence="2">
    <location>
        <begin position="19"/>
        <end position="737"/>
    </location>
</feature>
<feature type="compositionally biased region" description="Low complexity" evidence="1">
    <location>
        <begin position="276"/>
        <end position="293"/>
    </location>
</feature>
<feature type="compositionally biased region" description="Basic and acidic residues" evidence="1">
    <location>
        <begin position="584"/>
        <end position="593"/>
    </location>
</feature>
<reference evidence="3 4" key="1">
    <citation type="journal article" date="2021" name="Sci. Rep.">
        <title>The genome of the diatom Chaetoceros tenuissimus carries an ancient integrated fragment of an extant virus.</title>
        <authorList>
            <person name="Hongo Y."/>
            <person name="Kimura K."/>
            <person name="Takaki Y."/>
            <person name="Yoshida Y."/>
            <person name="Baba S."/>
            <person name="Kobayashi G."/>
            <person name="Nagasaki K."/>
            <person name="Hano T."/>
            <person name="Tomaru Y."/>
        </authorList>
    </citation>
    <scope>NUCLEOTIDE SEQUENCE [LARGE SCALE GENOMIC DNA]</scope>
    <source>
        <strain evidence="3 4">NIES-3715</strain>
    </source>
</reference>
<feature type="region of interest" description="Disordered" evidence="1">
    <location>
        <begin position="459"/>
        <end position="737"/>
    </location>
</feature>
<feature type="compositionally biased region" description="Basic and acidic residues" evidence="1">
    <location>
        <begin position="459"/>
        <end position="493"/>
    </location>
</feature>
<feature type="compositionally biased region" description="Polar residues" evidence="1">
    <location>
        <begin position="536"/>
        <end position="550"/>
    </location>
</feature>
<accession>A0AAD3HDQ0</accession>
<evidence type="ECO:0000313" key="4">
    <source>
        <dbReference type="Proteomes" id="UP001054902"/>
    </source>
</evidence>
<feature type="signal peptide" evidence="2">
    <location>
        <begin position="1"/>
        <end position="18"/>
    </location>
</feature>
<organism evidence="3 4">
    <name type="scientific">Chaetoceros tenuissimus</name>
    <dbReference type="NCBI Taxonomy" id="426638"/>
    <lineage>
        <taxon>Eukaryota</taxon>
        <taxon>Sar</taxon>
        <taxon>Stramenopiles</taxon>
        <taxon>Ochrophyta</taxon>
        <taxon>Bacillariophyta</taxon>
        <taxon>Coscinodiscophyceae</taxon>
        <taxon>Chaetocerotophycidae</taxon>
        <taxon>Chaetocerotales</taxon>
        <taxon>Chaetocerotaceae</taxon>
        <taxon>Chaetoceros</taxon>
    </lineage>
</organism>
<evidence type="ECO:0000313" key="3">
    <source>
        <dbReference type="EMBL" id="GFH59253.1"/>
    </source>
</evidence>
<protein>
    <submittedName>
        <fullName evidence="3">Uncharacterized protein</fullName>
    </submittedName>
</protein>
<dbReference type="AlphaFoldDB" id="A0AAD3HDQ0"/>
<keyword evidence="2" id="KW-0732">Signal</keyword>
<gene>
    <name evidence="3" type="ORF">CTEN210_15729</name>
</gene>
<name>A0AAD3HDQ0_9STRA</name>